<evidence type="ECO:0000256" key="1">
    <source>
        <dbReference type="ARBA" id="ARBA00000085"/>
    </source>
</evidence>
<evidence type="ECO:0000256" key="4">
    <source>
        <dbReference type="ARBA" id="ARBA00022475"/>
    </source>
</evidence>
<keyword evidence="8" id="KW-0547">Nucleotide-binding</keyword>
<accession>A0A7X2H3D5</accession>
<keyword evidence="10" id="KW-0067">ATP-binding</keyword>
<dbReference type="GO" id="GO:0000155">
    <property type="term" value="F:phosphorelay sensor kinase activity"/>
    <property type="evidence" value="ECO:0007669"/>
    <property type="project" value="InterPro"/>
</dbReference>
<dbReference type="Proteomes" id="UP000463051">
    <property type="component" value="Unassembled WGS sequence"/>
</dbReference>
<organism evidence="18 19">
    <name type="scientific">Paenibacillus monticola</name>
    <dbReference type="NCBI Taxonomy" id="2666075"/>
    <lineage>
        <taxon>Bacteria</taxon>
        <taxon>Bacillati</taxon>
        <taxon>Bacillota</taxon>
        <taxon>Bacilli</taxon>
        <taxon>Bacillales</taxon>
        <taxon>Paenibacillaceae</taxon>
        <taxon>Paenibacillus</taxon>
    </lineage>
</organism>
<evidence type="ECO:0000256" key="15">
    <source>
        <dbReference type="SAM" id="Phobius"/>
    </source>
</evidence>
<evidence type="ECO:0000259" key="16">
    <source>
        <dbReference type="PROSITE" id="PS50109"/>
    </source>
</evidence>
<dbReference type="GO" id="GO:0005524">
    <property type="term" value="F:ATP binding"/>
    <property type="evidence" value="ECO:0007669"/>
    <property type="project" value="UniProtKB-KW"/>
</dbReference>
<dbReference type="AlphaFoldDB" id="A0A7X2H3D5"/>
<evidence type="ECO:0000256" key="12">
    <source>
        <dbReference type="ARBA" id="ARBA00023012"/>
    </source>
</evidence>
<dbReference type="InterPro" id="IPR003660">
    <property type="entry name" value="HAMP_dom"/>
</dbReference>
<evidence type="ECO:0000256" key="8">
    <source>
        <dbReference type="ARBA" id="ARBA00022741"/>
    </source>
</evidence>
<evidence type="ECO:0000259" key="17">
    <source>
        <dbReference type="PROSITE" id="PS50885"/>
    </source>
</evidence>
<dbReference type="Gene3D" id="3.30.565.10">
    <property type="entry name" value="Histidine kinase-like ATPase, C-terminal domain"/>
    <property type="match status" value="1"/>
</dbReference>
<dbReference type="CDD" id="cd06225">
    <property type="entry name" value="HAMP"/>
    <property type="match status" value="1"/>
</dbReference>
<dbReference type="InterPro" id="IPR036890">
    <property type="entry name" value="HATPase_C_sf"/>
</dbReference>
<keyword evidence="19" id="KW-1185">Reference proteome</keyword>
<dbReference type="Pfam" id="PF06580">
    <property type="entry name" value="His_kinase"/>
    <property type="match status" value="1"/>
</dbReference>
<dbReference type="SMART" id="SM00304">
    <property type="entry name" value="HAMP"/>
    <property type="match status" value="1"/>
</dbReference>
<dbReference type="PROSITE" id="PS00430">
    <property type="entry name" value="TONB_DEPENDENT_REC_1"/>
    <property type="match status" value="1"/>
</dbReference>
<proteinExistence type="predicted"/>
<dbReference type="SMART" id="SM00387">
    <property type="entry name" value="HATPase_c"/>
    <property type="match status" value="1"/>
</dbReference>
<dbReference type="Pfam" id="PF02518">
    <property type="entry name" value="HATPase_c"/>
    <property type="match status" value="1"/>
</dbReference>
<dbReference type="InterPro" id="IPR010559">
    <property type="entry name" value="Sig_transdc_His_kin_internal"/>
</dbReference>
<keyword evidence="5" id="KW-0597">Phosphoprotein</keyword>
<comment type="subcellular location">
    <subcellularLocation>
        <location evidence="2">Cell membrane</location>
        <topology evidence="2">Multi-pass membrane protein</topology>
    </subcellularLocation>
</comment>
<evidence type="ECO:0000256" key="13">
    <source>
        <dbReference type="ARBA" id="ARBA00023136"/>
    </source>
</evidence>
<evidence type="ECO:0000256" key="10">
    <source>
        <dbReference type="ARBA" id="ARBA00022840"/>
    </source>
</evidence>
<feature type="transmembrane region" description="Helical" evidence="15">
    <location>
        <begin position="33"/>
        <end position="51"/>
    </location>
</feature>
<dbReference type="PANTHER" id="PTHR34220">
    <property type="entry name" value="SENSOR HISTIDINE KINASE YPDA"/>
    <property type="match status" value="1"/>
</dbReference>
<evidence type="ECO:0000313" key="18">
    <source>
        <dbReference type="EMBL" id="MRN52831.1"/>
    </source>
</evidence>
<feature type="domain" description="HAMP" evidence="17">
    <location>
        <begin position="316"/>
        <end position="368"/>
    </location>
</feature>
<evidence type="ECO:0000256" key="6">
    <source>
        <dbReference type="ARBA" id="ARBA00022679"/>
    </source>
</evidence>
<evidence type="ECO:0000256" key="9">
    <source>
        <dbReference type="ARBA" id="ARBA00022777"/>
    </source>
</evidence>
<keyword evidence="14" id="KW-0175">Coiled coil</keyword>
<keyword evidence="12" id="KW-0902">Two-component regulatory system</keyword>
<dbReference type="SUPFAM" id="SSF55874">
    <property type="entry name" value="ATPase domain of HSP90 chaperone/DNA topoisomerase II/histidine kinase"/>
    <property type="match status" value="1"/>
</dbReference>
<name>A0A7X2H3D5_9BACL</name>
<evidence type="ECO:0000256" key="11">
    <source>
        <dbReference type="ARBA" id="ARBA00022989"/>
    </source>
</evidence>
<dbReference type="Pfam" id="PF00672">
    <property type="entry name" value="HAMP"/>
    <property type="match status" value="1"/>
</dbReference>
<keyword evidence="4" id="KW-1003">Cell membrane</keyword>
<dbReference type="EC" id="2.7.13.3" evidence="3"/>
<keyword evidence="11 15" id="KW-1133">Transmembrane helix</keyword>
<keyword evidence="13 15" id="KW-0472">Membrane</keyword>
<comment type="catalytic activity">
    <reaction evidence="1">
        <text>ATP + protein L-histidine = ADP + protein N-phospho-L-histidine.</text>
        <dbReference type="EC" id="2.7.13.3"/>
    </reaction>
</comment>
<gene>
    <name evidence="18" type="ORF">GJB61_07440</name>
</gene>
<protein>
    <recommendedName>
        <fullName evidence="3">histidine kinase</fullName>
        <ecNumber evidence="3">2.7.13.3</ecNumber>
    </recommendedName>
</protein>
<dbReference type="Gene3D" id="6.10.340.10">
    <property type="match status" value="1"/>
</dbReference>
<feature type="domain" description="Histidine kinase" evidence="16">
    <location>
        <begin position="477"/>
        <end position="586"/>
    </location>
</feature>
<dbReference type="InterPro" id="IPR050640">
    <property type="entry name" value="Bact_2-comp_sensor_kinase"/>
</dbReference>
<keyword evidence="9" id="KW-0418">Kinase</keyword>
<dbReference type="PANTHER" id="PTHR34220:SF11">
    <property type="entry name" value="SENSOR PROTEIN KINASE HPTS"/>
    <property type="match status" value="1"/>
</dbReference>
<keyword evidence="6" id="KW-0808">Transferase</keyword>
<sequence length="600" mass="68093">MDYNRDVNSILQDKDGYIMKWLSRFSFHRRLQFSFLILILLPFIVVTFWSYTSVRQNVSDKITRSNEETLTVIANQIEKTVDSISFVSVYFSETYDPEVLESLRYLKDAENFGNYEVYSHYAKLKSMANILSVQSLDADLKIMMVNRENKIIMGNLDLPVFSAMPERFLQESSKLDKSEKTVLQWFPVGVVNSAPEYYYAARFITDPRNHEQLATLFIGIPNHYFLNLLDTRNPANSLSLLDKQGRMIAIKGESKPSAVENMLVSEVQIPKVGWQLSSQTPRSSIDSHINSEFLVSTSLVGLFFLAFLILSMLWAGYMNKPISLLRTSIKQYVGGNRDVRIQVKGKDEVAVLSAAFNQMLDDINQLLQQVESEQEVKRVLELQALAAQIRPHFLLNTLNSIKVDLLLAGDHSHGSMIDSLMKLLRVYIHVDKPLELAEECKVLGSYVEVMQIRNRLDISFDCLLGSETESIMLPRLLLQPVVENAISHGFSARPTHPVITLEAALMNDMLEIRIGDNGRGMTEDKINRLNRRLLGADDESLRPDKGVGLINTARRLQVLYGYRARLSAEARTGGGMIFTLCIPVTNAKEVVPYDDFNADR</sequence>
<dbReference type="InterPro" id="IPR005467">
    <property type="entry name" value="His_kinase_dom"/>
</dbReference>
<evidence type="ECO:0000313" key="19">
    <source>
        <dbReference type="Proteomes" id="UP000463051"/>
    </source>
</evidence>
<keyword evidence="7 15" id="KW-0812">Transmembrane</keyword>
<dbReference type="InterPro" id="IPR010916">
    <property type="entry name" value="TonB_box_CS"/>
</dbReference>
<evidence type="ECO:0000256" key="7">
    <source>
        <dbReference type="ARBA" id="ARBA00022692"/>
    </source>
</evidence>
<dbReference type="GO" id="GO:0005886">
    <property type="term" value="C:plasma membrane"/>
    <property type="evidence" value="ECO:0007669"/>
    <property type="project" value="UniProtKB-SubCell"/>
</dbReference>
<dbReference type="PROSITE" id="PS50109">
    <property type="entry name" value="HIS_KIN"/>
    <property type="match status" value="1"/>
</dbReference>
<dbReference type="InterPro" id="IPR003594">
    <property type="entry name" value="HATPase_dom"/>
</dbReference>
<evidence type="ECO:0000256" key="5">
    <source>
        <dbReference type="ARBA" id="ARBA00022553"/>
    </source>
</evidence>
<feature type="transmembrane region" description="Helical" evidence="15">
    <location>
        <begin position="293"/>
        <end position="317"/>
    </location>
</feature>
<comment type="caution">
    <text evidence="18">The sequence shown here is derived from an EMBL/GenBank/DDBJ whole genome shotgun (WGS) entry which is preliminary data.</text>
</comment>
<reference evidence="18 19" key="1">
    <citation type="submission" date="2019-11" db="EMBL/GenBank/DDBJ databases">
        <title>Paenibacillus monticola sp. nov., a novel PGPR strain isolated from mountain sample in China.</title>
        <authorList>
            <person name="Zhao Q."/>
            <person name="Li H.-P."/>
            <person name="Zhang J.-L."/>
        </authorList>
    </citation>
    <scope>NUCLEOTIDE SEQUENCE [LARGE SCALE GENOMIC DNA]</scope>
    <source>
        <strain evidence="18 19">LC-T2</strain>
    </source>
</reference>
<evidence type="ECO:0000256" key="14">
    <source>
        <dbReference type="SAM" id="Coils"/>
    </source>
</evidence>
<evidence type="ECO:0000256" key="3">
    <source>
        <dbReference type="ARBA" id="ARBA00012438"/>
    </source>
</evidence>
<dbReference type="PROSITE" id="PS50885">
    <property type="entry name" value="HAMP"/>
    <property type="match status" value="1"/>
</dbReference>
<evidence type="ECO:0000256" key="2">
    <source>
        <dbReference type="ARBA" id="ARBA00004651"/>
    </source>
</evidence>
<feature type="coiled-coil region" evidence="14">
    <location>
        <begin position="356"/>
        <end position="383"/>
    </location>
</feature>
<dbReference type="EMBL" id="WJXB01000002">
    <property type="protein sequence ID" value="MRN52831.1"/>
    <property type="molecule type" value="Genomic_DNA"/>
</dbReference>
<dbReference type="SUPFAM" id="SSF158472">
    <property type="entry name" value="HAMP domain-like"/>
    <property type="match status" value="1"/>
</dbReference>